<protein>
    <submittedName>
        <fullName evidence="1">Uncharacterized protein</fullName>
    </submittedName>
</protein>
<keyword evidence="2" id="KW-1185">Reference proteome</keyword>
<evidence type="ECO:0000313" key="2">
    <source>
        <dbReference type="Proteomes" id="UP000015106"/>
    </source>
</evidence>
<dbReference type="AlphaFoldDB" id="A0A8R7PGS5"/>
<dbReference type="Proteomes" id="UP000015106">
    <property type="component" value="Chromosome 2"/>
</dbReference>
<dbReference type="EnsemblPlants" id="TuG1812G0200003656.01.T01">
    <property type="protein sequence ID" value="TuG1812G0200003656.01.T01.cds465586"/>
    <property type="gene ID" value="TuG1812G0200003656.01"/>
</dbReference>
<organism evidence="1 2">
    <name type="scientific">Triticum urartu</name>
    <name type="common">Red wild einkorn</name>
    <name type="synonym">Crithodium urartu</name>
    <dbReference type="NCBI Taxonomy" id="4572"/>
    <lineage>
        <taxon>Eukaryota</taxon>
        <taxon>Viridiplantae</taxon>
        <taxon>Streptophyta</taxon>
        <taxon>Embryophyta</taxon>
        <taxon>Tracheophyta</taxon>
        <taxon>Spermatophyta</taxon>
        <taxon>Magnoliopsida</taxon>
        <taxon>Liliopsida</taxon>
        <taxon>Poales</taxon>
        <taxon>Poaceae</taxon>
        <taxon>BOP clade</taxon>
        <taxon>Pooideae</taxon>
        <taxon>Triticodae</taxon>
        <taxon>Triticeae</taxon>
        <taxon>Triticinae</taxon>
        <taxon>Triticum</taxon>
    </lineage>
</organism>
<accession>A0A8R7PGS5</accession>
<sequence>WRQLRGRLTRVIVRRPTCSEARGRERNEHELVDREDLYYAWVIHDRSIRFLPPPRADAFVHHLDERHLIDSGIQSHPLPRATTLIAIYSSLDPLFVSSTGACARCFLARPAWVAA</sequence>
<dbReference type="Gramene" id="TuG1812G0200003656.01.T01">
    <property type="protein sequence ID" value="TuG1812G0200003656.01.T01.cds465586"/>
    <property type="gene ID" value="TuG1812G0200003656.01"/>
</dbReference>
<reference evidence="1" key="2">
    <citation type="submission" date="2018-03" db="EMBL/GenBank/DDBJ databases">
        <title>The Triticum urartu genome reveals the dynamic nature of wheat genome evolution.</title>
        <authorList>
            <person name="Ling H."/>
            <person name="Ma B."/>
            <person name="Shi X."/>
            <person name="Liu H."/>
            <person name="Dong L."/>
            <person name="Sun H."/>
            <person name="Cao Y."/>
            <person name="Gao Q."/>
            <person name="Zheng S."/>
            <person name="Li Y."/>
            <person name="Yu Y."/>
            <person name="Du H."/>
            <person name="Qi M."/>
            <person name="Li Y."/>
            <person name="Yu H."/>
            <person name="Cui Y."/>
            <person name="Wang N."/>
            <person name="Chen C."/>
            <person name="Wu H."/>
            <person name="Zhao Y."/>
            <person name="Zhang J."/>
            <person name="Li Y."/>
            <person name="Zhou W."/>
            <person name="Zhang B."/>
            <person name="Hu W."/>
            <person name="Eijk M."/>
            <person name="Tang J."/>
            <person name="Witsenboer H."/>
            <person name="Zhao S."/>
            <person name="Li Z."/>
            <person name="Zhang A."/>
            <person name="Wang D."/>
            <person name="Liang C."/>
        </authorList>
    </citation>
    <scope>NUCLEOTIDE SEQUENCE [LARGE SCALE GENOMIC DNA]</scope>
    <source>
        <strain evidence="1">cv. G1812</strain>
    </source>
</reference>
<evidence type="ECO:0000313" key="1">
    <source>
        <dbReference type="EnsemblPlants" id="TuG1812G0200003656.01.T01.cds465586"/>
    </source>
</evidence>
<reference evidence="2" key="1">
    <citation type="journal article" date="2013" name="Nature">
        <title>Draft genome of the wheat A-genome progenitor Triticum urartu.</title>
        <authorList>
            <person name="Ling H.Q."/>
            <person name="Zhao S."/>
            <person name="Liu D."/>
            <person name="Wang J."/>
            <person name="Sun H."/>
            <person name="Zhang C."/>
            <person name="Fan H."/>
            <person name="Li D."/>
            <person name="Dong L."/>
            <person name="Tao Y."/>
            <person name="Gao C."/>
            <person name="Wu H."/>
            <person name="Li Y."/>
            <person name="Cui Y."/>
            <person name="Guo X."/>
            <person name="Zheng S."/>
            <person name="Wang B."/>
            <person name="Yu K."/>
            <person name="Liang Q."/>
            <person name="Yang W."/>
            <person name="Lou X."/>
            <person name="Chen J."/>
            <person name="Feng M."/>
            <person name="Jian J."/>
            <person name="Zhang X."/>
            <person name="Luo G."/>
            <person name="Jiang Y."/>
            <person name="Liu J."/>
            <person name="Wang Z."/>
            <person name="Sha Y."/>
            <person name="Zhang B."/>
            <person name="Wu H."/>
            <person name="Tang D."/>
            <person name="Shen Q."/>
            <person name="Xue P."/>
            <person name="Zou S."/>
            <person name="Wang X."/>
            <person name="Liu X."/>
            <person name="Wang F."/>
            <person name="Yang Y."/>
            <person name="An X."/>
            <person name="Dong Z."/>
            <person name="Zhang K."/>
            <person name="Zhang X."/>
            <person name="Luo M.C."/>
            <person name="Dvorak J."/>
            <person name="Tong Y."/>
            <person name="Wang J."/>
            <person name="Yang H."/>
            <person name="Li Z."/>
            <person name="Wang D."/>
            <person name="Zhang A."/>
            <person name="Wang J."/>
        </authorList>
    </citation>
    <scope>NUCLEOTIDE SEQUENCE</scope>
    <source>
        <strain evidence="2">cv. G1812</strain>
    </source>
</reference>
<name>A0A8R7PGS5_TRIUA</name>
<proteinExistence type="predicted"/>
<reference evidence="1" key="3">
    <citation type="submission" date="2022-06" db="UniProtKB">
        <authorList>
            <consortium name="EnsemblPlants"/>
        </authorList>
    </citation>
    <scope>IDENTIFICATION</scope>
</reference>